<organism evidence="3 4">
    <name type="scientific">Litoribacter ruber</name>
    <dbReference type="NCBI Taxonomy" id="702568"/>
    <lineage>
        <taxon>Bacteria</taxon>
        <taxon>Pseudomonadati</taxon>
        <taxon>Bacteroidota</taxon>
        <taxon>Cytophagia</taxon>
        <taxon>Cytophagales</taxon>
        <taxon>Cyclobacteriaceae</taxon>
        <taxon>Litoribacter</taxon>
    </lineage>
</organism>
<gene>
    <name evidence="3" type="ORF">KI659_03625</name>
</gene>
<dbReference type="Pfam" id="PF00582">
    <property type="entry name" value="Usp"/>
    <property type="match status" value="2"/>
</dbReference>
<comment type="similarity">
    <text evidence="1">Belongs to the universal stress protein A family.</text>
</comment>
<dbReference type="PRINTS" id="PR01438">
    <property type="entry name" value="UNVRSLSTRESS"/>
</dbReference>
<dbReference type="Gene3D" id="3.40.50.620">
    <property type="entry name" value="HUPs"/>
    <property type="match status" value="2"/>
</dbReference>
<dbReference type="SUPFAM" id="SSF52402">
    <property type="entry name" value="Adenine nucleotide alpha hydrolases-like"/>
    <property type="match status" value="2"/>
</dbReference>
<dbReference type="InterPro" id="IPR014729">
    <property type="entry name" value="Rossmann-like_a/b/a_fold"/>
</dbReference>
<evidence type="ECO:0000313" key="4">
    <source>
        <dbReference type="Proteomes" id="UP001319104"/>
    </source>
</evidence>
<name>A0AAP2G0M3_9BACT</name>
<dbReference type="CDD" id="cd00293">
    <property type="entry name" value="USP-like"/>
    <property type="match status" value="2"/>
</dbReference>
<evidence type="ECO:0000256" key="1">
    <source>
        <dbReference type="ARBA" id="ARBA00008791"/>
    </source>
</evidence>
<dbReference type="PANTHER" id="PTHR46268">
    <property type="entry name" value="STRESS RESPONSE PROTEIN NHAX"/>
    <property type="match status" value="1"/>
</dbReference>
<evidence type="ECO:0000259" key="2">
    <source>
        <dbReference type="Pfam" id="PF00582"/>
    </source>
</evidence>
<dbReference type="InterPro" id="IPR006016">
    <property type="entry name" value="UspA"/>
</dbReference>
<sequence>MKTILVPYDFSQEAINAFELAKELATKANCKLKLLHIVELPTTQSFNTMGEVNMGDNELNNVFMIELVEKRKKQIAEIEALHKNSPFEFSTRLMFGNPYAGISNEVTEVKADLIIMGSKGSSGIEELLIGSNTEKVVRHSKCPVITVKNPVKAEEIKKIVFASDFNDEEDSDIITELKDLQTILGAEICMVKVNTPSLFENSRDSKSRIKKFVEKLGISNVQVEIYNSSSEEEGIIEYADDIDANMIAMATHGRTGFMHLISGSIAEDVVNHARRPVWTMRKRK</sequence>
<feature type="domain" description="UspA" evidence="2">
    <location>
        <begin position="1"/>
        <end position="148"/>
    </location>
</feature>
<accession>A0AAP2G0M3</accession>
<feature type="domain" description="UspA" evidence="2">
    <location>
        <begin position="206"/>
        <end position="279"/>
    </location>
</feature>
<keyword evidence="4" id="KW-1185">Reference proteome</keyword>
<reference evidence="3 4" key="1">
    <citation type="submission" date="2021-05" db="EMBL/GenBank/DDBJ databases">
        <authorList>
            <person name="Zhang Z.D."/>
            <person name="Osman G."/>
        </authorList>
    </citation>
    <scope>NUCLEOTIDE SEQUENCE [LARGE SCALE GENOMIC DNA]</scope>
    <source>
        <strain evidence="3 4">KCTC 32217</strain>
    </source>
</reference>
<dbReference type="Proteomes" id="UP001319104">
    <property type="component" value="Unassembled WGS sequence"/>
</dbReference>
<dbReference type="InterPro" id="IPR006015">
    <property type="entry name" value="Universal_stress_UspA"/>
</dbReference>
<comment type="caution">
    <text evidence="3">The sequence shown here is derived from an EMBL/GenBank/DDBJ whole genome shotgun (WGS) entry which is preliminary data.</text>
</comment>
<protein>
    <submittedName>
        <fullName evidence="3">Universal stress protein</fullName>
    </submittedName>
</protein>
<dbReference type="AlphaFoldDB" id="A0AAP2G0M3"/>
<proteinExistence type="inferred from homology"/>
<dbReference type="EMBL" id="JAHCMY010000001">
    <property type="protein sequence ID" value="MBS9523099.1"/>
    <property type="molecule type" value="Genomic_DNA"/>
</dbReference>
<dbReference type="RefSeq" id="WP_213943963.1">
    <property type="nucleotide sequence ID" value="NZ_JAHBGI010000003.1"/>
</dbReference>
<dbReference type="PANTHER" id="PTHR46268:SF6">
    <property type="entry name" value="UNIVERSAL STRESS PROTEIN UP12"/>
    <property type="match status" value="1"/>
</dbReference>
<evidence type="ECO:0000313" key="3">
    <source>
        <dbReference type="EMBL" id="MBS9523099.1"/>
    </source>
</evidence>